<reference evidence="4" key="1">
    <citation type="submission" date="2017-02" db="EMBL/GenBank/DDBJ databases">
        <authorList>
            <person name="Varghese N."/>
            <person name="Submissions S."/>
        </authorList>
    </citation>
    <scope>NUCLEOTIDE SEQUENCE [LARGE SCALE GENOMIC DNA]</scope>
    <source>
        <strain evidence="4">ATCC 700200</strain>
    </source>
</reference>
<dbReference type="Proteomes" id="UP000190774">
    <property type="component" value="Unassembled WGS sequence"/>
</dbReference>
<protein>
    <submittedName>
        <fullName evidence="3">Peptidase family M23</fullName>
    </submittedName>
</protein>
<dbReference type="EMBL" id="FUYE01000018">
    <property type="protein sequence ID" value="SKB05409.1"/>
    <property type="molecule type" value="Genomic_DNA"/>
</dbReference>
<dbReference type="Pfam" id="PF01551">
    <property type="entry name" value="Peptidase_M23"/>
    <property type="match status" value="1"/>
</dbReference>
<evidence type="ECO:0000259" key="2">
    <source>
        <dbReference type="Pfam" id="PF01551"/>
    </source>
</evidence>
<dbReference type="STRING" id="48467.SAMN02745166_04258"/>
<dbReference type="GO" id="GO:0004222">
    <property type="term" value="F:metalloendopeptidase activity"/>
    <property type="evidence" value="ECO:0007669"/>
    <property type="project" value="TreeGrafter"/>
</dbReference>
<feature type="compositionally biased region" description="Basic and acidic residues" evidence="1">
    <location>
        <begin position="228"/>
        <end position="240"/>
    </location>
</feature>
<evidence type="ECO:0000313" key="3">
    <source>
        <dbReference type="EMBL" id="SKB05409.1"/>
    </source>
</evidence>
<proteinExistence type="predicted"/>
<dbReference type="RefSeq" id="WP_078815409.1">
    <property type="nucleotide sequence ID" value="NZ_FUYE01000018.1"/>
</dbReference>
<dbReference type="Gene3D" id="2.70.70.10">
    <property type="entry name" value="Glucose Permease (Domain IIA)"/>
    <property type="match status" value="1"/>
</dbReference>
<feature type="domain" description="M23ase beta-sheet core" evidence="2">
    <location>
        <begin position="98"/>
        <end position="191"/>
    </location>
</feature>
<dbReference type="InterPro" id="IPR016047">
    <property type="entry name" value="M23ase_b-sheet_dom"/>
</dbReference>
<dbReference type="CDD" id="cd12797">
    <property type="entry name" value="M23_peptidase"/>
    <property type="match status" value="1"/>
</dbReference>
<gene>
    <name evidence="3" type="ORF">SAMN02745166_04258</name>
</gene>
<dbReference type="SUPFAM" id="SSF51261">
    <property type="entry name" value="Duplicated hybrid motif"/>
    <property type="match status" value="1"/>
</dbReference>
<dbReference type="InterPro" id="IPR050570">
    <property type="entry name" value="Cell_wall_metabolism_enzyme"/>
</dbReference>
<dbReference type="AlphaFoldDB" id="A0A1T4YUD5"/>
<dbReference type="InterPro" id="IPR011055">
    <property type="entry name" value="Dup_hybrid_motif"/>
</dbReference>
<keyword evidence="4" id="KW-1185">Reference proteome</keyword>
<dbReference type="PANTHER" id="PTHR21666">
    <property type="entry name" value="PEPTIDASE-RELATED"/>
    <property type="match status" value="1"/>
</dbReference>
<feature type="region of interest" description="Disordered" evidence="1">
    <location>
        <begin position="209"/>
        <end position="240"/>
    </location>
</feature>
<name>A0A1T4YUD5_9BACT</name>
<organism evidence="3 4">
    <name type="scientific">Prosthecobacter debontii</name>
    <dbReference type="NCBI Taxonomy" id="48467"/>
    <lineage>
        <taxon>Bacteria</taxon>
        <taxon>Pseudomonadati</taxon>
        <taxon>Verrucomicrobiota</taxon>
        <taxon>Verrucomicrobiia</taxon>
        <taxon>Verrucomicrobiales</taxon>
        <taxon>Verrucomicrobiaceae</taxon>
        <taxon>Prosthecobacter</taxon>
    </lineage>
</organism>
<sequence>MRLPTLISLLLLAFIGWLVWGPIGGSEWWARRNAPPRPFDPAFLRLSPLEIVSLPLAVRFDPPMGSEHGAFTYNAQPFRISRHLGDDLNGIGGGNSDLGDPVYAAGAGRVVYRGEPGPGWGKMLIVAHRVPDLEDPHQTRIYQTVYAHLDTFLVPAEALVQRGQKIGTVGTANGQYLAHLHFEVRAGPYINPAQGYADTPLNRVSPERFIAERRGAPADQLNPAPPLEDPKLKRSNSDDE</sequence>
<evidence type="ECO:0000313" key="4">
    <source>
        <dbReference type="Proteomes" id="UP000190774"/>
    </source>
</evidence>
<dbReference type="PANTHER" id="PTHR21666:SF270">
    <property type="entry name" value="MUREIN HYDROLASE ACTIVATOR ENVC"/>
    <property type="match status" value="1"/>
</dbReference>
<evidence type="ECO:0000256" key="1">
    <source>
        <dbReference type="SAM" id="MobiDB-lite"/>
    </source>
</evidence>
<accession>A0A1T4YUD5</accession>
<dbReference type="OrthoDB" id="189325at2"/>